<dbReference type="Gene3D" id="1.10.150.320">
    <property type="entry name" value="Photosystem II 12 kDa extrinsic protein"/>
    <property type="match status" value="1"/>
</dbReference>
<organism evidence="1 2">
    <name type="scientific">Mediterranea massiliensis</name>
    <dbReference type="NCBI Taxonomy" id="1841865"/>
    <lineage>
        <taxon>Bacteria</taxon>
        <taxon>Pseudomonadati</taxon>
        <taxon>Bacteroidota</taxon>
        <taxon>Bacteroidia</taxon>
        <taxon>Bacteroidales</taxon>
        <taxon>Bacteroidaceae</taxon>
        <taxon>Mediterranea</taxon>
    </lineage>
</organism>
<dbReference type="Proteomes" id="UP000717835">
    <property type="component" value="Unassembled WGS sequence"/>
</dbReference>
<dbReference type="AlphaFoldDB" id="A0A921LCJ3"/>
<protein>
    <submittedName>
        <fullName evidence="1">Helix-hairpin-helix domain-containing protein</fullName>
    </submittedName>
</protein>
<comment type="caution">
    <text evidence="1">The sequence shown here is derived from an EMBL/GenBank/DDBJ whole genome shotgun (WGS) entry which is preliminary data.</text>
</comment>
<dbReference type="SUPFAM" id="SSF47781">
    <property type="entry name" value="RuvA domain 2-like"/>
    <property type="match status" value="3"/>
</dbReference>
<dbReference type="Pfam" id="PF12836">
    <property type="entry name" value="HHH_3"/>
    <property type="match status" value="3"/>
</dbReference>
<dbReference type="InterPro" id="IPR051675">
    <property type="entry name" value="Endo/Exo/Phosphatase_dom_1"/>
</dbReference>
<gene>
    <name evidence="1" type="ORF">K8W02_11155</name>
</gene>
<reference evidence="1" key="1">
    <citation type="journal article" date="2021" name="PeerJ">
        <title>Extensive microbial diversity within the chicken gut microbiome revealed by metagenomics and culture.</title>
        <authorList>
            <person name="Gilroy R."/>
            <person name="Ravi A."/>
            <person name="Getino M."/>
            <person name="Pursley I."/>
            <person name="Horton D.L."/>
            <person name="Alikhan N.F."/>
            <person name="Baker D."/>
            <person name="Gharbi K."/>
            <person name="Hall N."/>
            <person name="Watson M."/>
            <person name="Adriaenssens E.M."/>
            <person name="Foster-Nyarko E."/>
            <person name="Jarju S."/>
            <person name="Secka A."/>
            <person name="Antonio M."/>
            <person name="Oren A."/>
            <person name="Chaudhuri R.R."/>
            <person name="La Ragione R."/>
            <person name="Hildebrand F."/>
            <person name="Pallen M.J."/>
        </authorList>
    </citation>
    <scope>NUCLEOTIDE SEQUENCE</scope>
    <source>
        <strain evidence="1">CHK55-1828</strain>
    </source>
</reference>
<dbReference type="GO" id="GO:0015628">
    <property type="term" value="P:protein secretion by the type II secretion system"/>
    <property type="evidence" value="ECO:0007669"/>
    <property type="project" value="TreeGrafter"/>
</dbReference>
<dbReference type="InterPro" id="IPR010994">
    <property type="entry name" value="RuvA_2-like"/>
</dbReference>
<dbReference type="EMBL" id="DYVX01000089">
    <property type="protein sequence ID" value="HJF92921.1"/>
    <property type="molecule type" value="Genomic_DNA"/>
</dbReference>
<evidence type="ECO:0000313" key="2">
    <source>
        <dbReference type="Proteomes" id="UP000717835"/>
    </source>
</evidence>
<proteinExistence type="predicted"/>
<sequence>MRKWFSEFFYYSREERRGILVLLAISLLLFLGGEVYVHLKSEEICSSADLQKQQQAMEEYQAFVASIREKEKDEKESRKFRYTTWKEERDTPPILAPFNPNTADSATFCQLGLPAWMARNILRYREKGGVFRRVEDFRKIYGLTEEQYATLQPYIRIPATDTTARHHSLFLADRRKDSLRQAVPLKYAPGTLVDLNRADTTELKKIPGIGSGIARLISGYRQKLGGFYSLSQLEEINLDYRQLTDWFRIDTTAIRRIPVNRTSIDRLRRHPYLNFYQAKALVEYRRKHGPLKSLKPFVLYEEFTREDLERINHYLSFD</sequence>
<dbReference type="GO" id="GO:0015627">
    <property type="term" value="C:type II protein secretion system complex"/>
    <property type="evidence" value="ECO:0007669"/>
    <property type="project" value="TreeGrafter"/>
</dbReference>
<name>A0A921LCJ3_9BACT</name>
<accession>A0A921LCJ3</accession>
<dbReference type="PANTHER" id="PTHR21180:SF32">
    <property type="entry name" value="ENDONUCLEASE_EXONUCLEASE_PHOSPHATASE FAMILY DOMAIN-CONTAINING PROTEIN 1"/>
    <property type="match status" value="1"/>
</dbReference>
<evidence type="ECO:0000313" key="1">
    <source>
        <dbReference type="EMBL" id="HJF92921.1"/>
    </source>
</evidence>
<reference evidence="1" key="2">
    <citation type="submission" date="2021-09" db="EMBL/GenBank/DDBJ databases">
        <authorList>
            <person name="Gilroy R."/>
        </authorList>
    </citation>
    <scope>NUCLEOTIDE SEQUENCE</scope>
    <source>
        <strain evidence="1">CHK55-1828</strain>
    </source>
</reference>
<dbReference type="Gene3D" id="1.10.150.280">
    <property type="entry name" value="AF1531-like domain"/>
    <property type="match status" value="1"/>
</dbReference>
<dbReference type="PANTHER" id="PTHR21180">
    <property type="entry name" value="ENDONUCLEASE/EXONUCLEASE/PHOSPHATASE FAMILY DOMAIN-CONTAINING PROTEIN 1"/>
    <property type="match status" value="1"/>
</dbReference>
<dbReference type="RefSeq" id="WP_276828820.1">
    <property type="nucleotide sequence ID" value="NZ_DYVX01000089.1"/>
</dbReference>